<dbReference type="Proteomes" id="UP000318017">
    <property type="component" value="Chromosome"/>
</dbReference>
<name>A0A518GBI8_9BACT</name>
<reference evidence="2 3" key="1">
    <citation type="submission" date="2019-02" db="EMBL/GenBank/DDBJ databases">
        <title>Deep-cultivation of Planctomycetes and their phenomic and genomic characterization uncovers novel biology.</title>
        <authorList>
            <person name="Wiegand S."/>
            <person name="Jogler M."/>
            <person name="Boedeker C."/>
            <person name="Pinto D."/>
            <person name="Vollmers J."/>
            <person name="Rivas-Marin E."/>
            <person name="Kohn T."/>
            <person name="Peeters S.H."/>
            <person name="Heuer A."/>
            <person name="Rast P."/>
            <person name="Oberbeckmann S."/>
            <person name="Bunk B."/>
            <person name="Jeske O."/>
            <person name="Meyerdierks A."/>
            <person name="Storesund J.E."/>
            <person name="Kallscheuer N."/>
            <person name="Luecker S."/>
            <person name="Lage O.M."/>
            <person name="Pohl T."/>
            <person name="Merkel B.J."/>
            <person name="Hornburger P."/>
            <person name="Mueller R.-W."/>
            <person name="Bruemmer F."/>
            <person name="Labrenz M."/>
            <person name="Spormann A.M."/>
            <person name="Op den Camp H."/>
            <person name="Overmann J."/>
            <person name="Amann R."/>
            <person name="Jetten M.S.M."/>
            <person name="Mascher T."/>
            <person name="Medema M.H."/>
            <person name="Devos D.P."/>
            <person name="Kaster A.-K."/>
            <person name="Ovreas L."/>
            <person name="Rohde M."/>
            <person name="Galperin M.Y."/>
            <person name="Jogler C."/>
        </authorList>
    </citation>
    <scope>NUCLEOTIDE SEQUENCE [LARGE SCALE GENOMIC DNA]</scope>
    <source>
        <strain evidence="2 3">Q31a</strain>
    </source>
</reference>
<feature type="compositionally biased region" description="Polar residues" evidence="1">
    <location>
        <begin position="109"/>
        <end position="123"/>
    </location>
</feature>
<gene>
    <name evidence="2" type="ORF">Q31a_43230</name>
</gene>
<accession>A0A518GBI8</accession>
<dbReference type="KEGG" id="ahel:Q31a_43230"/>
<evidence type="ECO:0000256" key="1">
    <source>
        <dbReference type="SAM" id="MobiDB-lite"/>
    </source>
</evidence>
<organism evidence="2 3">
    <name type="scientific">Aureliella helgolandensis</name>
    <dbReference type="NCBI Taxonomy" id="2527968"/>
    <lineage>
        <taxon>Bacteria</taxon>
        <taxon>Pseudomonadati</taxon>
        <taxon>Planctomycetota</taxon>
        <taxon>Planctomycetia</taxon>
        <taxon>Pirellulales</taxon>
        <taxon>Pirellulaceae</taxon>
        <taxon>Aureliella</taxon>
    </lineage>
</organism>
<protein>
    <recommendedName>
        <fullName evidence="4">Helix-turn-helix domain-containing protein</fullName>
    </recommendedName>
</protein>
<evidence type="ECO:0000313" key="2">
    <source>
        <dbReference type="EMBL" id="QDV25954.1"/>
    </source>
</evidence>
<evidence type="ECO:0000313" key="3">
    <source>
        <dbReference type="Proteomes" id="UP000318017"/>
    </source>
</evidence>
<evidence type="ECO:0008006" key="4">
    <source>
        <dbReference type="Google" id="ProtNLM"/>
    </source>
</evidence>
<sequence>MSTSKSKSARRFQHLNALVDKMLQRVPPRHGLAMMVFFRHADVDRVFRVSTTVLAKSLGVHQRTARKLFADLEAWKAIQLVEPRQGTIPRVFKITGQLSRKKSARGGVSTPSKHTSSVRSDVR</sequence>
<keyword evidence="3" id="KW-1185">Reference proteome</keyword>
<dbReference type="AlphaFoldDB" id="A0A518GBI8"/>
<feature type="region of interest" description="Disordered" evidence="1">
    <location>
        <begin position="99"/>
        <end position="123"/>
    </location>
</feature>
<proteinExistence type="predicted"/>
<dbReference type="EMBL" id="CP036298">
    <property type="protein sequence ID" value="QDV25954.1"/>
    <property type="molecule type" value="Genomic_DNA"/>
</dbReference>